<dbReference type="STRING" id="45068.Llon_1679"/>
<dbReference type="PATRIC" id="fig|45068.5.peg.1819"/>
<dbReference type="PANTHER" id="PTHR43081">
    <property type="entry name" value="ADENYLATE CYCLASE, TERMINAL-DIFFERENTIATION SPECIFIC-RELATED"/>
    <property type="match status" value="1"/>
</dbReference>
<organism evidence="9 10">
    <name type="scientific">Legionella londiniensis</name>
    <dbReference type="NCBI Taxonomy" id="45068"/>
    <lineage>
        <taxon>Bacteria</taxon>
        <taxon>Pseudomonadati</taxon>
        <taxon>Pseudomonadota</taxon>
        <taxon>Gammaproteobacteria</taxon>
        <taxon>Legionellales</taxon>
        <taxon>Legionellaceae</taxon>
        <taxon>Legionella</taxon>
    </lineage>
</organism>
<evidence type="ECO:0000256" key="5">
    <source>
        <dbReference type="ARBA" id="ARBA00022989"/>
    </source>
</evidence>
<comment type="subcellular location">
    <subcellularLocation>
        <location evidence="1">Cell membrane</location>
        <topology evidence="1">Multi-pass membrane protein</topology>
    </subcellularLocation>
</comment>
<accession>A0A0W0VKI1</accession>
<dbReference type="PROSITE" id="PS50125">
    <property type="entry name" value="GUANYLATE_CYCLASE_2"/>
    <property type="match status" value="1"/>
</dbReference>
<feature type="domain" description="Guanylate cyclase" evidence="8">
    <location>
        <begin position="438"/>
        <end position="570"/>
    </location>
</feature>
<feature type="transmembrane region" description="Helical" evidence="7">
    <location>
        <begin position="12"/>
        <end position="35"/>
    </location>
</feature>
<evidence type="ECO:0000256" key="7">
    <source>
        <dbReference type="SAM" id="Phobius"/>
    </source>
</evidence>
<dbReference type="Pfam" id="PF02743">
    <property type="entry name" value="dCache_1"/>
    <property type="match status" value="1"/>
</dbReference>
<keyword evidence="4 7" id="KW-0812">Transmembrane</keyword>
<dbReference type="AlphaFoldDB" id="A0A0W0VKI1"/>
<evidence type="ECO:0000256" key="6">
    <source>
        <dbReference type="ARBA" id="ARBA00023136"/>
    </source>
</evidence>
<protein>
    <submittedName>
        <fullName evidence="9">Adenylate cyclase</fullName>
    </submittedName>
</protein>
<name>A0A0W0VKI1_9GAMM</name>
<sequence length="691" mass="79185">MKGFKISIRVSIITLFLLLLSLVGFTIIAINYVALDKILSTSAQNLIEKTTLLVKERFNNYLHPLSQDLIEIKNAINRGIVDPDNTRQFDRFLFESIRYNPEIFMVYYGTAEGDFYGVDREQKGIIGLTHVINSKSPPISVRYELNEQGEKIQKKILTRHYDPRVRPWYQEAVAAGKPIWTEIYQFYVFEKSDFLVPGITAAAPIYDKNQKLKGVIALDLTVDGLQEFIRQLDVTGNTMIYVTNNESAVIAFRDPNHTEDLRGEKLGPDEIKKYNIPLKDLHFQNRIPLQKSYMHNDKEYFLAYHSLETINPERPWHITIIVPEHDVLAPLKALSMRTFILTILVLIIGAFIARFLSQRISKPIIQLANDAQEITRLNLTPKPLLNTIIKEISYMDQTLSTLRSSLTSFQRYVPSSLVKKLMKSGKIAEVGGQNQIITILFSDIKDFTHMAESTPPEQLMTYLSDYFQTMTDAVIQHEGTLDKYIGDAIMALWNAPTKDVKHPYHACLAARDMMQRVEKLNQKNRHQGIPEFTIRIGIHTGEAVVGNVGSEDRLSFTALGDSVNLASRLEAINKNYSTNIIVSKATYQEVADLFPFRLLDQVTVHGKQESTEIYELVTARNIENLEQHRKEFKKAFSLYQKGKWVDSIEAFEKLTPAYPGDMLPSTYIKRLKLLAESQPTDWDGIWREKKK</sequence>
<evidence type="ECO:0000256" key="4">
    <source>
        <dbReference type="ARBA" id="ARBA00022692"/>
    </source>
</evidence>
<dbReference type="Gene3D" id="6.10.340.10">
    <property type="match status" value="1"/>
</dbReference>
<evidence type="ECO:0000256" key="2">
    <source>
        <dbReference type="ARBA" id="ARBA00005381"/>
    </source>
</evidence>
<evidence type="ECO:0000256" key="3">
    <source>
        <dbReference type="ARBA" id="ARBA00022475"/>
    </source>
</evidence>
<dbReference type="SUPFAM" id="SSF103190">
    <property type="entry name" value="Sensory domain-like"/>
    <property type="match status" value="1"/>
</dbReference>
<keyword evidence="5 7" id="KW-1133">Transmembrane helix</keyword>
<dbReference type="InterPro" id="IPR033479">
    <property type="entry name" value="dCache_1"/>
</dbReference>
<dbReference type="GO" id="GO:0006171">
    <property type="term" value="P:cAMP biosynthetic process"/>
    <property type="evidence" value="ECO:0007669"/>
    <property type="project" value="TreeGrafter"/>
</dbReference>
<dbReference type="CDD" id="cd12913">
    <property type="entry name" value="PDC1_MCP_like"/>
    <property type="match status" value="1"/>
</dbReference>
<comment type="caution">
    <text evidence="9">The sequence shown here is derived from an EMBL/GenBank/DDBJ whole genome shotgun (WGS) entry which is preliminary data.</text>
</comment>
<evidence type="ECO:0000313" key="9">
    <source>
        <dbReference type="EMBL" id="KTD20326.1"/>
    </source>
</evidence>
<dbReference type="GO" id="GO:0004016">
    <property type="term" value="F:adenylate cyclase activity"/>
    <property type="evidence" value="ECO:0007669"/>
    <property type="project" value="UniProtKB-ARBA"/>
</dbReference>
<reference evidence="9 10" key="1">
    <citation type="submission" date="2015-11" db="EMBL/GenBank/DDBJ databases">
        <title>Genomic analysis of 38 Legionella species identifies large and diverse effector repertoires.</title>
        <authorList>
            <person name="Burstein D."/>
            <person name="Amaro F."/>
            <person name="Zusman T."/>
            <person name="Lifshitz Z."/>
            <person name="Cohen O."/>
            <person name="Gilbert J.A."/>
            <person name="Pupko T."/>
            <person name="Shuman H.A."/>
            <person name="Segal G."/>
        </authorList>
    </citation>
    <scope>NUCLEOTIDE SEQUENCE [LARGE SCALE GENOMIC DNA]</scope>
    <source>
        <strain evidence="9 10">ATCC 49505</strain>
    </source>
</reference>
<dbReference type="Gene3D" id="3.30.70.1230">
    <property type="entry name" value="Nucleotide cyclase"/>
    <property type="match status" value="1"/>
</dbReference>
<dbReference type="InterPro" id="IPR050697">
    <property type="entry name" value="Adenylyl/Guanylyl_Cyclase_3/4"/>
</dbReference>
<gene>
    <name evidence="9" type="ORF">Llon_1679</name>
</gene>
<dbReference type="OrthoDB" id="9806704at2"/>
<dbReference type="SUPFAM" id="SSF55073">
    <property type="entry name" value="Nucleotide cyclase"/>
    <property type="match status" value="1"/>
</dbReference>
<keyword evidence="6 7" id="KW-0472">Membrane</keyword>
<proteinExistence type="inferred from homology"/>
<dbReference type="RefSeq" id="WP_058529666.1">
    <property type="nucleotide sequence ID" value="NZ_CAAAHZ010000010.1"/>
</dbReference>
<feature type="transmembrane region" description="Helical" evidence="7">
    <location>
        <begin position="338"/>
        <end position="356"/>
    </location>
</feature>
<dbReference type="Proteomes" id="UP000054997">
    <property type="component" value="Unassembled WGS sequence"/>
</dbReference>
<evidence type="ECO:0000256" key="1">
    <source>
        <dbReference type="ARBA" id="ARBA00004651"/>
    </source>
</evidence>
<dbReference type="CDD" id="cd07302">
    <property type="entry name" value="CHD"/>
    <property type="match status" value="1"/>
</dbReference>
<evidence type="ECO:0000313" key="10">
    <source>
        <dbReference type="Proteomes" id="UP000054997"/>
    </source>
</evidence>
<dbReference type="Gene3D" id="3.30.450.20">
    <property type="entry name" value="PAS domain"/>
    <property type="match status" value="1"/>
</dbReference>
<dbReference type="InterPro" id="IPR029151">
    <property type="entry name" value="Sensor-like_sf"/>
</dbReference>
<comment type="similarity">
    <text evidence="2">Belongs to the adenylyl cyclase class-3 family.</text>
</comment>
<dbReference type="PANTHER" id="PTHR43081:SF1">
    <property type="entry name" value="ADENYLATE CYCLASE, TERMINAL-DIFFERENTIATION SPECIFIC"/>
    <property type="match status" value="1"/>
</dbReference>
<dbReference type="FunFam" id="3.30.70.1230:FF:000016">
    <property type="entry name" value="Adenylate/guanylate cyclase domain-containing protein"/>
    <property type="match status" value="1"/>
</dbReference>
<dbReference type="Pfam" id="PF00211">
    <property type="entry name" value="Guanylate_cyc"/>
    <property type="match status" value="1"/>
</dbReference>
<dbReference type="GO" id="GO:0035556">
    <property type="term" value="P:intracellular signal transduction"/>
    <property type="evidence" value="ECO:0007669"/>
    <property type="project" value="InterPro"/>
</dbReference>
<dbReference type="InterPro" id="IPR001054">
    <property type="entry name" value="A/G_cyclase"/>
</dbReference>
<dbReference type="SMART" id="SM00044">
    <property type="entry name" value="CYCc"/>
    <property type="match status" value="1"/>
</dbReference>
<dbReference type="InterPro" id="IPR029787">
    <property type="entry name" value="Nucleotide_cyclase"/>
</dbReference>
<keyword evidence="3" id="KW-1003">Cell membrane</keyword>
<keyword evidence="10" id="KW-1185">Reference proteome</keyword>
<dbReference type="GO" id="GO:0005886">
    <property type="term" value="C:plasma membrane"/>
    <property type="evidence" value="ECO:0007669"/>
    <property type="project" value="UniProtKB-SubCell"/>
</dbReference>
<evidence type="ECO:0000259" key="8">
    <source>
        <dbReference type="PROSITE" id="PS50125"/>
    </source>
</evidence>
<dbReference type="EMBL" id="LNYK01000026">
    <property type="protein sequence ID" value="KTD20326.1"/>
    <property type="molecule type" value="Genomic_DNA"/>
</dbReference>